<sequence>MTIHNIKVNQRSPYIALGASHHEQNCTRHRRIIRHRRRNRPHTP</sequence>
<reference evidence="2 3" key="1">
    <citation type="submission" date="2012-05" db="EMBL/GenBank/DDBJ databases">
        <authorList>
            <person name="Weinstock G."/>
            <person name="Sodergren E."/>
            <person name="Lobos E.A."/>
            <person name="Fulton L."/>
            <person name="Fulton R."/>
            <person name="Courtney L."/>
            <person name="Fronick C."/>
            <person name="O'Laughlin M."/>
            <person name="Godfrey J."/>
            <person name="Wilson R.M."/>
            <person name="Miner T."/>
            <person name="Farmer C."/>
            <person name="Delehaunty K."/>
            <person name="Cordes M."/>
            <person name="Minx P."/>
            <person name="Tomlinson C."/>
            <person name="Chen J."/>
            <person name="Wollam A."/>
            <person name="Pepin K.H."/>
            <person name="Bhonagiri V."/>
            <person name="Zhang X."/>
            <person name="Suruliraj S."/>
            <person name="Warren W."/>
            <person name="Mitreva M."/>
            <person name="Mardis E.R."/>
            <person name="Wilson R.K."/>
        </authorList>
    </citation>
    <scope>NUCLEOTIDE SEQUENCE [LARGE SCALE GENOMIC DNA]</scope>
    <source>
        <strain evidence="2 3">F0235</strain>
    </source>
</reference>
<name>L1MDV3_9CORY</name>
<evidence type="ECO:0000313" key="3">
    <source>
        <dbReference type="Proteomes" id="UP000010445"/>
    </source>
</evidence>
<evidence type="ECO:0000256" key="1">
    <source>
        <dbReference type="SAM" id="MobiDB-lite"/>
    </source>
</evidence>
<keyword evidence="3" id="KW-1185">Reference proteome</keyword>
<evidence type="ECO:0000313" key="2">
    <source>
        <dbReference type="EMBL" id="EKX89126.1"/>
    </source>
</evidence>
<comment type="caution">
    <text evidence="2">The sequence shown here is derived from an EMBL/GenBank/DDBJ whole genome shotgun (WGS) entry which is preliminary data.</text>
</comment>
<dbReference type="EMBL" id="AMEM01000028">
    <property type="protein sequence ID" value="EKX89126.1"/>
    <property type="molecule type" value="Genomic_DNA"/>
</dbReference>
<organism evidence="2 3">
    <name type="scientific">Corynebacterium durum F0235</name>
    <dbReference type="NCBI Taxonomy" id="1035195"/>
    <lineage>
        <taxon>Bacteria</taxon>
        <taxon>Bacillati</taxon>
        <taxon>Actinomycetota</taxon>
        <taxon>Actinomycetes</taxon>
        <taxon>Mycobacteriales</taxon>
        <taxon>Corynebacteriaceae</taxon>
        <taxon>Corynebacterium</taxon>
    </lineage>
</organism>
<feature type="compositionally biased region" description="Basic residues" evidence="1">
    <location>
        <begin position="27"/>
        <end position="44"/>
    </location>
</feature>
<proteinExistence type="predicted"/>
<gene>
    <name evidence="2" type="ORF">HMPREF9997_02005</name>
</gene>
<feature type="non-terminal residue" evidence="2">
    <location>
        <position position="44"/>
    </location>
</feature>
<feature type="region of interest" description="Disordered" evidence="1">
    <location>
        <begin position="22"/>
        <end position="44"/>
    </location>
</feature>
<accession>L1MDV3</accession>
<protein>
    <submittedName>
        <fullName evidence="2">Uncharacterized protein</fullName>
    </submittedName>
</protein>
<dbReference type="AlphaFoldDB" id="L1MDV3"/>
<dbReference type="HOGENOM" id="CLU_3226089_0_0_11"/>
<dbReference type="Proteomes" id="UP000010445">
    <property type="component" value="Unassembled WGS sequence"/>
</dbReference>